<dbReference type="RefSeq" id="WP_118689218.1">
    <property type="nucleotide sequence ID" value="NZ_JAAILN010000060.1"/>
</dbReference>
<dbReference type="AlphaFoldDB" id="A0A3E4UTP9"/>
<gene>
    <name evidence="1" type="ORF">DXC31_17490</name>
</gene>
<comment type="caution">
    <text evidence="1">The sequence shown here is derived from an EMBL/GenBank/DDBJ whole genome shotgun (WGS) entry which is preliminary data.</text>
</comment>
<reference evidence="1 2" key="1">
    <citation type="submission" date="2018-08" db="EMBL/GenBank/DDBJ databases">
        <title>A genome reference for cultivated species of the human gut microbiota.</title>
        <authorList>
            <person name="Zou Y."/>
            <person name="Xue W."/>
            <person name="Luo G."/>
        </authorList>
    </citation>
    <scope>NUCLEOTIDE SEQUENCE [LARGE SCALE GENOMIC DNA]</scope>
    <source>
        <strain evidence="1 2">TF01-20-2</strain>
    </source>
</reference>
<dbReference type="EMBL" id="QSSX01000090">
    <property type="protein sequence ID" value="RGM16033.1"/>
    <property type="molecule type" value="Genomic_DNA"/>
</dbReference>
<proteinExistence type="predicted"/>
<sequence length="66" mass="7723">MDEVKYKKGDIVLFRYGQKIKNGTIVIVDAQGTFFQQEEPSYDIEVTNDLLDQNGLYKHIQQSWIL</sequence>
<evidence type="ECO:0000313" key="2">
    <source>
        <dbReference type="Proteomes" id="UP000260808"/>
    </source>
</evidence>
<dbReference type="Proteomes" id="UP000260808">
    <property type="component" value="Unassembled WGS sequence"/>
</dbReference>
<name>A0A3E4UTP9_MEDGN</name>
<organism evidence="1 2">
    <name type="scientific">Mediterraneibacter gnavus</name>
    <name type="common">Ruminococcus gnavus</name>
    <dbReference type="NCBI Taxonomy" id="33038"/>
    <lineage>
        <taxon>Bacteria</taxon>
        <taxon>Bacillati</taxon>
        <taxon>Bacillota</taxon>
        <taxon>Clostridia</taxon>
        <taxon>Lachnospirales</taxon>
        <taxon>Lachnospiraceae</taxon>
        <taxon>Mediterraneibacter</taxon>
    </lineage>
</organism>
<protein>
    <submittedName>
        <fullName evidence="1">ABC transporter</fullName>
    </submittedName>
</protein>
<accession>A0A3E4UTP9</accession>
<evidence type="ECO:0000313" key="1">
    <source>
        <dbReference type="EMBL" id="RGM16033.1"/>
    </source>
</evidence>